<dbReference type="Proteomes" id="UP000824139">
    <property type="component" value="Unassembled WGS sequence"/>
</dbReference>
<evidence type="ECO:0000256" key="1">
    <source>
        <dbReference type="SAM" id="Coils"/>
    </source>
</evidence>
<dbReference type="Gene3D" id="3.30.1490.300">
    <property type="match status" value="1"/>
</dbReference>
<accession>A0A9D1FY53</accession>
<keyword evidence="1" id="KW-0175">Coiled coil</keyword>
<reference evidence="4" key="2">
    <citation type="journal article" date="2021" name="PeerJ">
        <title>Extensive microbial diversity within the chicken gut microbiome revealed by metagenomics and culture.</title>
        <authorList>
            <person name="Gilroy R."/>
            <person name="Ravi A."/>
            <person name="Getino M."/>
            <person name="Pursley I."/>
            <person name="Horton D.L."/>
            <person name="Alikhan N.F."/>
            <person name="Baker D."/>
            <person name="Gharbi K."/>
            <person name="Hall N."/>
            <person name="Watson M."/>
            <person name="Adriaenssens E.M."/>
            <person name="Foster-Nyarko E."/>
            <person name="Jarju S."/>
            <person name="Secka A."/>
            <person name="Antonio M."/>
            <person name="Oren A."/>
            <person name="Chaudhuri R.R."/>
            <person name="La Ragione R."/>
            <person name="Hildebrand F."/>
            <person name="Pallen M.J."/>
        </authorList>
    </citation>
    <scope>NUCLEOTIDE SEQUENCE</scope>
    <source>
        <strain evidence="4">CHK152-2994</strain>
    </source>
</reference>
<keyword evidence="3" id="KW-0472">Membrane</keyword>
<evidence type="ECO:0000256" key="3">
    <source>
        <dbReference type="SAM" id="Phobius"/>
    </source>
</evidence>
<gene>
    <name evidence="4" type="ORF">IAD41_08400</name>
</gene>
<dbReference type="EMBL" id="DVJO01000180">
    <property type="protein sequence ID" value="HIS83606.1"/>
    <property type="molecule type" value="Genomic_DNA"/>
</dbReference>
<evidence type="ECO:0000313" key="5">
    <source>
        <dbReference type="Proteomes" id="UP000824139"/>
    </source>
</evidence>
<dbReference type="AlphaFoldDB" id="A0A9D1FY53"/>
<evidence type="ECO:0000313" key="4">
    <source>
        <dbReference type="EMBL" id="HIS83606.1"/>
    </source>
</evidence>
<dbReference type="Gene3D" id="3.30.420.40">
    <property type="match status" value="2"/>
</dbReference>
<feature type="compositionally biased region" description="Basic and acidic residues" evidence="2">
    <location>
        <begin position="528"/>
        <end position="551"/>
    </location>
</feature>
<protein>
    <submittedName>
        <fullName evidence="4">PilN domain-containing protein</fullName>
    </submittedName>
</protein>
<organism evidence="4 5">
    <name type="scientific">Candidatus Scatenecus faecavium</name>
    <dbReference type="NCBI Taxonomy" id="2840915"/>
    <lineage>
        <taxon>Bacteria</taxon>
        <taxon>Candidatus Scatenecus</taxon>
    </lineage>
</organism>
<keyword evidence="3" id="KW-1133">Transmembrane helix</keyword>
<reference evidence="4" key="1">
    <citation type="submission" date="2020-10" db="EMBL/GenBank/DDBJ databases">
        <authorList>
            <person name="Gilroy R."/>
        </authorList>
    </citation>
    <scope>NUCLEOTIDE SEQUENCE</scope>
    <source>
        <strain evidence="4">CHK152-2994</strain>
    </source>
</reference>
<feature type="region of interest" description="Disordered" evidence="2">
    <location>
        <begin position="524"/>
        <end position="574"/>
    </location>
</feature>
<feature type="transmembrane region" description="Helical" evidence="3">
    <location>
        <begin position="357"/>
        <end position="380"/>
    </location>
</feature>
<sequence length="574" mass="62987">MSGNQIQDFISKLTAGNRPDVFLSVTPGIGLEMIQVDYGSHTVKNYAVRPLAYNESLREISDLEEFKKDVTEMFEELKISPKCNVTINLPTVLFGSIEMSLMLGDEAITGAVTSEVEQSYVFKRHDPIVQWRDSNIGTGENRKLFYSAVQQLVVENISNALTELGATLVGVEMSMLSSLRALDYTGLASEQMKDNVAWNLLTVSSNGYTLISMVGKQIIDYYEEPIAVKSYDGDEIYNVISSSAQITLMSYPASYLLVVSDTDSVSAEMLAKNLNVDYSIEYVENNKFKHKEFLAVSLDVLPDNILKISLQAIGVAISKSSDFPFTCNFLATGEALATEEVVKIPIGENVYEVTPSMAMIMSAAVAIVLGILVAIPIFVLPQIQAKKQAELDELNASIQQIEKQIKELQEQQQMAGKFSVKNEILKVLASNRTKLMSYAAIGESVPAQLWLTYFLTQGDGQISIKGGASTVEEVYLFFKNVKDSLVNSNLKLQKLEMQSDDVDEFMSNMPVTYDFEISNISAPAPAATDDKTKGKDGKADKDAGAKNDKKSGKSTGKAANLPPDNKLLSDKPIN</sequence>
<keyword evidence="3" id="KW-0812">Transmembrane</keyword>
<feature type="coiled-coil region" evidence="1">
    <location>
        <begin position="384"/>
        <end position="414"/>
    </location>
</feature>
<proteinExistence type="predicted"/>
<evidence type="ECO:0000256" key="2">
    <source>
        <dbReference type="SAM" id="MobiDB-lite"/>
    </source>
</evidence>
<name>A0A9D1FY53_9BACT</name>
<comment type="caution">
    <text evidence="4">The sequence shown here is derived from an EMBL/GenBank/DDBJ whole genome shotgun (WGS) entry which is preliminary data.</text>
</comment>